<evidence type="ECO:0000313" key="7">
    <source>
        <dbReference type="Proteomes" id="UP001589834"/>
    </source>
</evidence>
<dbReference type="Proteomes" id="UP001589834">
    <property type="component" value="Unassembled WGS sequence"/>
</dbReference>
<dbReference type="InterPro" id="IPR013762">
    <property type="entry name" value="Integrase-like_cat_sf"/>
</dbReference>
<dbReference type="Pfam" id="PF22022">
    <property type="entry name" value="Phage_int_M"/>
    <property type="match status" value="1"/>
</dbReference>
<dbReference type="Pfam" id="PF00589">
    <property type="entry name" value="Phage_integrase"/>
    <property type="match status" value="1"/>
</dbReference>
<comment type="caution">
    <text evidence="6">The sequence shown here is derived from an EMBL/GenBank/DDBJ whole genome shotgun (WGS) entry which is preliminary data.</text>
</comment>
<evidence type="ECO:0000259" key="5">
    <source>
        <dbReference type="PROSITE" id="PS51898"/>
    </source>
</evidence>
<dbReference type="InterPro" id="IPR010998">
    <property type="entry name" value="Integrase_recombinase_N"/>
</dbReference>
<dbReference type="Pfam" id="PF13356">
    <property type="entry name" value="Arm-DNA-bind_3"/>
    <property type="match status" value="1"/>
</dbReference>
<dbReference type="RefSeq" id="WP_377484663.1">
    <property type="nucleotide sequence ID" value="NZ_JBHLTN010000037.1"/>
</dbReference>
<dbReference type="InterPro" id="IPR038488">
    <property type="entry name" value="Integrase_DNA-bd_sf"/>
</dbReference>
<evidence type="ECO:0000313" key="6">
    <source>
        <dbReference type="EMBL" id="MFC0594131.1"/>
    </source>
</evidence>
<protein>
    <submittedName>
        <fullName evidence="6">Tyrosine-type recombinase/integrase</fullName>
    </submittedName>
</protein>
<evidence type="ECO:0000256" key="4">
    <source>
        <dbReference type="ARBA" id="ARBA00023172"/>
    </source>
</evidence>
<dbReference type="InterPro" id="IPR002104">
    <property type="entry name" value="Integrase_catalytic"/>
</dbReference>
<dbReference type="InterPro" id="IPR011010">
    <property type="entry name" value="DNA_brk_join_enz"/>
</dbReference>
<dbReference type="PROSITE" id="PS51898">
    <property type="entry name" value="TYR_RECOMBINASE"/>
    <property type="match status" value="1"/>
</dbReference>
<keyword evidence="4" id="KW-0233">DNA recombination</keyword>
<gene>
    <name evidence="6" type="ORF">ACFFGG_16395</name>
</gene>
<accession>A0ABV6PWD7</accession>
<keyword evidence="7" id="KW-1185">Reference proteome</keyword>
<comment type="similarity">
    <text evidence="1">Belongs to the 'phage' integrase family.</text>
</comment>
<evidence type="ECO:0000256" key="2">
    <source>
        <dbReference type="ARBA" id="ARBA00022908"/>
    </source>
</evidence>
<organism evidence="6 7">
    <name type="scientific">Ottowia pentelensis</name>
    <dbReference type="NCBI Taxonomy" id="511108"/>
    <lineage>
        <taxon>Bacteria</taxon>
        <taxon>Pseudomonadati</taxon>
        <taxon>Pseudomonadota</taxon>
        <taxon>Betaproteobacteria</taxon>
        <taxon>Burkholderiales</taxon>
        <taxon>Comamonadaceae</taxon>
        <taxon>Ottowia</taxon>
    </lineage>
</organism>
<dbReference type="Gene3D" id="1.10.150.130">
    <property type="match status" value="1"/>
</dbReference>
<dbReference type="Gene3D" id="3.30.160.390">
    <property type="entry name" value="Integrase, DNA-binding domain"/>
    <property type="match status" value="1"/>
</dbReference>
<proteinExistence type="inferred from homology"/>
<keyword evidence="2" id="KW-0229">DNA integration</keyword>
<sequence>MALTDTFVKQVKPTGRSAGDKYSDGGGLFLHVMPTGSKYWRLAFRHAGKQRLLALGVYPAVSLAKARKGRDAARELLADGQDPGEVKREASAARAVAAANTFELVAREYHKIKASGWSEKYAHKWLTGMESYLFPALGRRPIGSITARQVLDVLRLVEKRGILDTAHTLRQNAGQVFRFAVQTERSERNPVADLSDALQPLTVTHMAAVTDPKQVGELLRAMDAYTGHPATRIALQLSALLFQRPGNIRAMEWAWVNLEDAMLTIPAEAMKRRKAQKINGRPHFVPLAPQAVTVLRELHPLTGHGRYVFPSLLTGERPMSDNTINTALRRLGYSREEMTAHGFRAMARTVLGEQLDADPQVIEAQLAHGKSGPLGAAYDRTSYIAQRRDMMVQWADYLDKLRVGADVIPIGEKTA</sequence>
<name>A0ABV6PWD7_9BURK</name>
<dbReference type="SUPFAM" id="SSF56349">
    <property type="entry name" value="DNA breaking-rejoining enzymes"/>
    <property type="match status" value="1"/>
</dbReference>
<evidence type="ECO:0000256" key="3">
    <source>
        <dbReference type="ARBA" id="ARBA00023125"/>
    </source>
</evidence>
<dbReference type="PANTHER" id="PTHR30629:SF2">
    <property type="entry name" value="PROPHAGE INTEGRASE INTS-RELATED"/>
    <property type="match status" value="1"/>
</dbReference>
<dbReference type="InterPro" id="IPR053876">
    <property type="entry name" value="Phage_int_M"/>
</dbReference>
<keyword evidence="3" id="KW-0238">DNA-binding</keyword>
<evidence type="ECO:0000256" key="1">
    <source>
        <dbReference type="ARBA" id="ARBA00008857"/>
    </source>
</evidence>
<dbReference type="Gene3D" id="1.10.443.10">
    <property type="entry name" value="Intergrase catalytic core"/>
    <property type="match status" value="1"/>
</dbReference>
<reference evidence="6 7" key="1">
    <citation type="submission" date="2024-09" db="EMBL/GenBank/DDBJ databases">
        <authorList>
            <person name="Sun Q."/>
            <person name="Mori K."/>
        </authorList>
    </citation>
    <scope>NUCLEOTIDE SEQUENCE [LARGE SCALE GENOMIC DNA]</scope>
    <source>
        <strain evidence="6 7">NCAIM B.02336</strain>
    </source>
</reference>
<dbReference type="PANTHER" id="PTHR30629">
    <property type="entry name" value="PROPHAGE INTEGRASE"/>
    <property type="match status" value="1"/>
</dbReference>
<dbReference type="CDD" id="cd00801">
    <property type="entry name" value="INT_P4_C"/>
    <property type="match status" value="1"/>
</dbReference>
<dbReference type="InterPro" id="IPR050808">
    <property type="entry name" value="Phage_Integrase"/>
</dbReference>
<dbReference type="EMBL" id="JBHLTN010000037">
    <property type="protein sequence ID" value="MFC0594131.1"/>
    <property type="molecule type" value="Genomic_DNA"/>
</dbReference>
<feature type="domain" description="Tyr recombinase" evidence="5">
    <location>
        <begin position="204"/>
        <end position="391"/>
    </location>
</feature>
<dbReference type="InterPro" id="IPR025166">
    <property type="entry name" value="Integrase_DNA_bind_dom"/>
</dbReference>